<feature type="domain" description="ABC transmembrane type-2" evidence="10">
    <location>
        <begin position="56"/>
        <end position="283"/>
    </location>
</feature>
<organism evidence="11 12">
    <name type="scientific">Ornithinimicrobium cerasi</name>
    <dbReference type="NCBI Taxonomy" id="2248773"/>
    <lineage>
        <taxon>Bacteria</taxon>
        <taxon>Bacillati</taxon>
        <taxon>Actinomycetota</taxon>
        <taxon>Actinomycetes</taxon>
        <taxon>Micrococcales</taxon>
        <taxon>Ornithinimicrobiaceae</taxon>
        <taxon>Ornithinimicrobium</taxon>
    </lineage>
</organism>
<dbReference type="InterPro" id="IPR013525">
    <property type="entry name" value="ABC2_TM"/>
</dbReference>
<evidence type="ECO:0000256" key="6">
    <source>
        <dbReference type="ARBA" id="ARBA00022692"/>
    </source>
</evidence>
<evidence type="ECO:0000256" key="3">
    <source>
        <dbReference type="ARBA" id="ARBA00022448"/>
    </source>
</evidence>
<keyword evidence="12" id="KW-1185">Reference proteome</keyword>
<dbReference type="PANTHER" id="PTHR30413">
    <property type="entry name" value="INNER MEMBRANE TRANSPORT PERMEASE"/>
    <property type="match status" value="1"/>
</dbReference>
<keyword evidence="5" id="KW-0997">Cell inner membrane</keyword>
<dbReference type="GO" id="GO:0015920">
    <property type="term" value="P:lipopolysaccharide transport"/>
    <property type="evidence" value="ECO:0007669"/>
    <property type="project" value="TreeGrafter"/>
</dbReference>
<evidence type="ECO:0000256" key="4">
    <source>
        <dbReference type="ARBA" id="ARBA00022475"/>
    </source>
</evidence>
<feature type="transmembrane region" description="Helical" evidence="9">
    <location>
        <begin position="166"/>
        <end position="190"/>
    </location>
</feature>
<dbReference type="Pfam" id="PF01061">
    <property type="entry name" value="ABC2_membrane"/>
    <property type="match status" value="1"/>
</dbReference>
<accession>A0A285VW22</accession>
<protein>
    <recommendedName>
        <fullName evidence="9">Transport permease protein</fullName>
    </recommendedName>
</protein>
<feature type="transmembrane region" description="Helical" evidence="9">
    <location>
        <begin position="55"/>
        <end position="76"/>
    </location>
</feature>
<gene>
    <name evidence="11" type="ORF">SAMN05421879_12214</name>
</gene>
<keyword evidence="7 9" id="KW-1133">Transmembrane helix</keyword>
<dbReference type="GO" id="GO:0140359">
    <property type="term" value="F:ABC-type transporter activity"/>
    <property type="evidence" value="ECO:0007669"/>
    <property type="project" value="InterPro"/>
</dbReference>
<evidence type="ECO:0000256" key="7">
    <source>
        <dbReference type="ARBA" id="ARBA00022989"/>
    </source>
</evidence>
<keyword evidence="3 9" id="KW-0813">Transport</keyword>
<feature type="transmembrane region" description="Helical" evidence="9">
    <location>
        <begin position="129"/>
        <end position="154"/>
    </location>
</feature>
<evidence type="ECO:0000256" key="9">
    <source>
        <dbReference type="RuleBase" id="RU361157"/>
    </source>
</evidence>
<name>A0A285VW22_9MICO</name>
<dbReference type="InterPro" id="IPR047817">
    <property type="entry name" value="ABC2_TM_bact-type"/>
</dbReference>
<evidence type="ECO:0000313" key="11">
    <source>
        <dbReference type="EMBL" id="SOC58097.1"/>
    </source>
</evidence>
<proteinExistence type="inferred from homology"/>
<dbReference type="AlphaFoldDB" id="A0A285VW22"/>
<keyword evidence="4 9" id="KW-1003">Cell membrane</keyword>
<evidence type="ECO:0000256" key="2">
    <source>
        <dbReference type="ARBA" id="ARBA00007783"/>
    </source>
</evidence>
<evidence type="ECO:0000256" key="5">
    <source>
        <dbReference type="ARBA" id="ARBA00022519"/>
    </source>
</evidence>
<evidence type="ECO:0000313" key="12">
    <source>
        <dbReference type="Proteomes" id="UP000219688"/>
    </source>
</evidence>
<sequence>MLSAEEAAALARRHGLRQVGLRPTLPAYLRDVWGHRHLMWSMAKGEFLSQHQDNYLGILWAVINPILLGVSYYLIFGVLLDLRRDVDNFVSFLTIGLFTFTLISAALTSGSKAVLGKVGMMRALSFPRVLLPVVVVLAELVSSLPAFAVLLGIAVVSGEPVTLKWLLFPVALVIVSVMGLGMSMIAARVVHAWRDTANLVPLLVRLLRYVSGVFFSIPARLAAVDGVPVVVSVALQYQPAAVALDVVRETLMASYPLQWQTWTAASGWALLFLVGGFLLFWRGEGTYGRA</sequence>
<dbReference type="GO" id="GO:0005886">
    <property type="term" value="C:plasma membrane"/>
    <property type="evidence" value="ECO:0007669"/>
    <property type="project" value="UniProtKB-SubCell"/>
</dbReference>
<evidence type="ECO:0000256" key="8">
    <source>
        <dbReference type="ARBA" id="ARBA00023136"/>
    </source>
</evidence>
<comment type="similarity">
    <text evidence="2 9">Belongs to the ABC-2 integral membrane protein family.</text>
</comment>
<dbReference type="PROSITE" id="PS51012">
    <property type="entry name" value="ABC_TM2"/>
    <property type="match status" value="1"/>
</dbReference>
<dbReference type="RefSeq" id="WP_244903909.1">
    <property type="nucleotide sequence ID" value="NZ_OBQK01000022.1"/>
</dbReference>
<feature type="transmembrane region" description="Helical" evidence="9">
    <location>
        <begin position="259"/>
        <end position="281"/>
    </location>
</feature>
<dbReference type="EMBL" id="OBQK01000022">
    <property type="protein sequence ID" value="SOC58097.1"/>
    <property type="molecule type" value="Genomic_DNA"/>
</dbReference>
<dbReference type="Proteomes" id="UP000219688">
    <property type="component" value="Unassembled WGS sequence"/>
</dbReference>
<dbReference type="PANTHER" id="PTHR30413:SF8">
    <property type="entry name" value="TRANSPORT PERMEASE PROTEIN"/>
    <property type="match status" value="1"/>
</dbReference>
<keyword evidence="8 9" id="KW-0472">Membrane</keyword>
<keyword evidence="6 9" id="KW-0812">Transmembrane</keyword>
<feature type="transmembrane region" description="Helical" evidence="9">
    <location>
        <begin position="88"/>
        <end position="108"/>
    </location>
</feature>
<reference evidence="12" key="1">
    <citation type="submission" date="2017-08" db="EMBL/GenBank/DDBJ databases">
        <authorList>
            <person name="Varghese N."/>
            <person name="Submissions S."/>
        </authorList>
    </citation>
    <scope>NUCLEOTIDE SEQUENCE [LARGE SCALE GENOMIC DNA]</scope>
    <source>
        <strain evidence="12">USBA17B2</strain>
    </source>
</reference>
<evidence type="ECO:0000259" key="10">
    <source>
        <dbReference type="PROSITE" id="PS51012"/>
    </source>
</evidence>
<comment type="subcellular location">
    <subcellularLocation>
        <location evidence="1">Cell inner membrane</location>
        <topology evidence="1">Multi-pass membrane protein</topology>
    </subcellularLocation>
    <subcellularLocation>
        <location evidence="9">Cell membrane</location>
        <topology evidence="9">Multi-pass membrane protein</topology>
    </subcellularLocation>
</comment>
<evidence type="ECO:0000256" key="1">
    <source>
        <dbReference type="ARBA" id="ARBA00004429"/>
    </source>
</evidence>
<comment type="caution">
    <text evidence="9">Lacks conserved residue(s) required for the propagation of feature annotation.</text>
</comment>